<protein>
    <submittedName>
        <fullName evidence="3">Class F sortase</fullName>
    </submittedName>
</protein>
<name>A0A9E5JQS0_9MICO</name>
<dbReference type="CDD" id="cd05829">
    <property type="entry name" value="Sortase_F"/>
    <property type="match status" value="1"/>
</dbReference>
<dbReference type="PROSITE" id="PS51257">
    <property type="entry name" value="PROKAR_LIPOPROTEIN"/>
    <property type="match status" value="1"/>
</dbReference>
<dbReference type="EMBL" id="VIKT02000026">
    <property type="protein sequence ID" value="NHF63957.1"/>
    <property type="molecule type" value="Genomic_DNA"/>
</dbReference>
<dbReference type="InterPro" id="IPR042001">
    <property type="entry name" value="Sortase_F"/>
</dbReference>
<comment type="caution">
    <text evidence="3">The sequence shown here is derived from an EMBL/GenBank/DDBJ whole genome shotgun (WGS) entry which is preliminary data.</text>
</comment>
<keyword evidence="2" id="KW-0732">Signal</keyword>
<dbReference type="Pfam" id="PF04203">
    <property type="entry name" value="Sortase"/>
    <property type="match status" value="1"/>
</dbReference>
<organism evidence="3 4">
    <name type="scientific">Microcella pacifica</name>
    <dbReference type="NCBI Taxonomy" id="2591847"/>
    <lineage>
        <taxon>Bacteria</taxon>
        <taxon>Bacillati</taxon>
        <taxon>Actinomycetota</taxon>
        <taxon>Actinomycetes</taxon>
        <taxon>Micrococcales</taxon>
        <taxon>Microbacteriaceae</taxon>
        <taxon>Microcella</taxon>
    </lineage>
</organism>
<accession>A0A9E5JQS0</accession>
<evidence type="ECO:0000313" key="4">
    <source>
        <dbReference type="Proteomes" id="UP000818266"/>
    </source>
</evidence>
<evidence type="ECO:0000256" key="2">
    <source>
        <dbReference type="SAM" id="SignalP"/>
    </source>
</evidence>
<dbReference type="GO" id="GO:0016787">
    <property type="term" value="F:hydrolase activity"/>
    <property type="evidence" value="ECO:0007669"/>
    <property type="project" value="UniProtKB-KW"/>
</dbReference>
<feature type="chain" id="PRO_5039660037" evidence="2">
    <location>
        <begin position="29"/>
        <end position="211"/>
    </location>
</feature>
<sequence>MSRSKGLARTIGFTMASLLLLSGCSALGSSEVRERGVSARDTKIVLSNVETVSTLELLQQKTTPPARVRMPDLGIDMRVEAHGIEGDGYMSLPESPFVAGWYAYGSAPDSRTGATVIAAHVDSLPEGIGPFAGLRESREGMAITVTDDAGEVHDYRVVSVERIDKDEVPLDRVFTATGDPHLVLMTCGGEYDWRGAGQYLDNYIVTAEKVA</sequence>
<proteinExistence type="predicted"/>
<keyword evidence="4" id="KW-1185">Reference proteome</keyword>
<gene>
    <name evidence="3" type="ORF">FK219_012055</name>
</gene>
<evidence type="ECO:0000313" key="3">
    <source>
        <dbReference type="EMBL" id="NHF63957.1"/>
    </source>
</evidence>
<reference evidence="3 4" key="1">
    <citation type="submission" date="2020-03" db="EMBL/GenBank/DDBJ databases">
        <title>Chryseoglobus sp. isolated from a deep-sea seamount.</title>
        <authorList>
            <person name="Zhang D.-C."/>
        </authorList>
    </citation>
    <scope>NUCLEOTIDE SEQUENCE [LARGE SCALE GENOMIC DNA]</scope>
    <source>
        <strain evidence="3 4">KN1116</strain>
    </source>
</reference>
<dbReference type="Proteomes" id="UP000818266">
    <property type="component" value="Unassembled WGS sequence"/>
</dbReference>
<dbReference type="OrthoDB" id="525039at2"/>
<feature type="signal peptide" evidence="2">
    <location>
        <begin position="1"/>
        <end position="28"/>
    </location>
</feature>
<dbReference type="Gene3D" id="2.40.260.10">
    <property type="entry name" value="Sortase"/>
    <property type="match status" value="1"/>
</dbReference>
<dbReference type="RefSeq" id="WP_152584164.1">
    <property type="nucleotide sequence ID" value="NZ_VIKT02000026.1"/>
</dbReference>
<evidence type="ECO:0000256" key="1">
    <source>
        <dbReference type="ARBA" id="ARBA00022801"/>
    </source>
</evidence>
<dbReference type="SUPFAM" id="SSF63817">
    <property type="entry name" value="Sortase"/>
    <property type="match status" value="1"/>
</dbReference>
<keyword evidence="1" id="KW-0378">Hydrolase</keyword>
<dbReference type="InterPro" id="IPR005754">
    <property type="entry name" value="Sortase"/>
</dbReference>
<dbReference type="InterPro" id="IPR023365">
    <property type="entry name" value="Sortase_dom-sf"/>
</dbReference>
<dbReference type="AlphaFoldDB" id="A0A9E5JQS0"/>